<dbReference type="AlphaFoldDB" id="A0A914VDW5"/>
<dbReference type="WBParaSite" id="PSAMB.scaffold1853size27252.g15269.t1">
    <property type="protein sequence ID" value="PSAMB.scaffold1853size27252.g15269.t1"/>
    <property type="gene ID" value="PSAMB.scaffold1853size27252.g15269"/>
</dbReference>
<dbReference type="Proteomes" id="UP000887566">
    <property type="component" value="Unplaced"/>
</dbReference>
<evidence type="ECO:0000313" key="2">
    <source>
        <dbReference type="Proteomes" id="UP000887566"/>
    </source>
</evidence>
<accession>A0A914VDW5</accession>
<protein>
    <submittedName>
        <fullName evidence="3">Uncharacterized protein</fullName>
    </submittedName>
</protein>
<organism evidence="2 3">
    <name type="scientific">Plectus sambesii</name>
    <dbReference type="NCBI Taxonomy" id="2011161"/>
    <lineage>
        <taxon>Eukaryota</taxon>
        <taxon>Metazoa</taxon>
        <taxon>Ecdysozoa</taxon>
        <taxon>Nematoda</taxon>
        <taxon>Chromadorea</taxon>
        <taxon>Plectida</taxon>
        <taxon>Plectina</taxon>
        <taxon>Plectoidea</taxon>
        <taxon>Plectidae</taxon>
        <taxon>Plectus</taxon>
    </lineage>
</organism>
<evidence type="ECO:0000313" key="3">
    <source>
        <dbReference type="WBParaSite" id="PSAMB.scaffold1853size27252.g15269.t1"/>
    </source>
</evidence>
<name>A0A914VDW5_9BILA</name>
<keyword evidence="2" id="KW-1185">Reference proteome</keyword>
<feature type="region of interest" description="Disordered" evidence="1">
    <location>
        <begin position="81"/>
        <end position="122"/>
    </location>
</feature>
<proteinExistence type="predicted"/>
<reference evidence="3" key="1">
    <citation type="submission" date="2022-11" db="UniProtKB">
        <authorList>
            <consortium name="WormBaseParasite"/>
        </authorList>
    </citation>
    <scope>IDENTIFICATION</scope>
</reference>
<evidence type="ECO:0000256" key="1">
    <source>
        <dbReference type="SAM" id="MobiDB-lite"/>
    </source>
</evidence>
<sequence length="122" mass="12767">MYNQSGAVKGPIRLAAVNVSELSSDPKGLCLPVNRAATAVCPLGPKSVRAVKSACLILFVCGSVECAAVVRSALTPNGLMTADGYSPRLKSPPPNDALSVRRRHRPTAISHRQDTSVCAGNR</sequence>